<feature type="transmembrane region" description="Helical" evidence="8">
    <location>
        <begin position="174"/>
        <end position="195"/>
    </location>
</feature>
<dbReference type="Pfam" id="PF00909">
    <property type="entry name" value="Ammonium_transp"/>
    <property type="match status" value="1"/>
</dbReference>
<evidence type="ECO:0000313" key="12">
    <source>
        <dbReference type="Proteomes" id="UP000615026"/>
    </source>
</evidence>
<evidence type="ECO:0000256" key="3">
    <source>
        <dbReference type="ARBA" id="ARBA00022448"/>
    </source>
</evidence>
<dbReference type="InterPro" id="IPR018047">
    <property type="entry name" value="Ammonium_transpt_CS"/>
</dbReference>
<dbReference type="InterPro" id="IPR024041">
    <property type="entry name" value="NH4_transpt_AmtB-like_dom"/>
</dbReference>
<dbReference type="InterPro" id="IPR029020">
    <property type="entry name" value="Ammonium/urea_transptr"/>
</dbReference>
<dbReference type="GO" id="GO:0008519">
    <property type="term" value="F:ammonium channel activity"/>
    <property type="evidence" value="ECO:0007669"/>
    <property type="project" value="InterPro"/>
</dbReference>
<dbReference type="EMBL" id="JADEXP010000057">
    <property type="protein sequence ID" value="MBE9066771.1"/>
    <property type="molecule type" value="Genomic_DNA"/>
</dbReference>
<feature type="transmembrane region" description="Helical" evidence="8">
    <location>
        <begin position="273"/>
        <end position="293"/>
    </location>
</feature>
<keyword evidence="4 8" id="KW-0812">Transmembrane</keyword>
<keyword evidence="5 8" id="KW-1133">Transmembrane helix</keyword>
<evidence type="ECO:0000256" key="4">
    <source>
        <dbReference type="ARBA" id="ARBA00022692"/>
    </source>
</evidence>
<dbReference type="InterPro" id="IPR001905">
    <property type="entry name" value="Ammonium_transpt"/>
</dbReference>
<reference evidence="11" key="1">
    <citation type="submission" date="2020-10" db="EMBL/GenBank/DDBJ databases">
        <authorList>
            <person name="Castelo-Branco R."/>
            <person name="Eusebio N."/>
            <person name="Adriana R."/>
            <person name="Vieira A."/>
            <person name="Brugerolle De Fraissinette N."/>
            <person name="Rezende De Castro R."/>
            <person name="Schneider M.P."/>
            <person name="Vasconcelos V."/>
            <person name="Leao P.N."/>
        </authorList>
    </citation>
    <scope>NUCLEOTIDE SEQUENCE</scope>
    <source>
        <strain evidence="11">LEGE 11479</strain>
    </source>
</reference>
<evidence type="ECO:0000256" key="6">
    <source>
        <dbReference type="ARBA" id="ARBA00023136"/>
    </source>
</evidence>
<dbReference type="Gene3D" id="1.10.3430.10">
    <property type="entry name" value="Ammonium transporter AmtB like domains"/>
    <property type="match status" value="1"/>
</dbReference>
<dbReference type="Proteomes" id="UP000615026">
    <property type="component" value="Unassembled WGS sequence"/>
</dbReference>
<feature type="transmembrane region" description="Helical" evidence="8">
    <location>
        <begin position="418"/>
        <end position="443"/>
    </location>
</feature>
<evidence type="ECO:0000256" key="2">
    <source>
        <dbReference type="ARBA" id="ARBA00005887"/>
    </source>
</evidence>
<dbReference type="PANTHER" id="PTHR11730">
    <property type="entry name" value="AMMONIUM TRANSPORTER"/>
    <property type="match status" value="1"/>
</dbReference>
<dbReference type="AlphaFoldDB" id="A0A928X2V7"/>
<dbReference type="PROSITE" id="PS01219">
    <property type="entry name" value="AMMONIUM_TRANSP"/>
    <property type="match status" value="1"/>
</dbReference>
<feature type="transmembrane region" description="Helical" evidence="8">
    <location>
        <begin position="392"/>
        <end position="412"/>
    </location>
</feature>
<feature type="transmembrane region" description="Helical" evidence="8">
    <location>
        <begin position="240"/>
        <end position="261"/>
    </location>
</feature>
<evidence type="ECO:0000256" key="9">
    <source>
        <dbReference type="SAM" id="MobiDB-lite"/>
    </source>
</evidence>
<keyword evidence="3 8" id="KW-0813">Transport</keyword>
<sequence length="488" mass="52189">MSSHTEQHVKRRESSSPATGGDTRYYDALVRLMQWINQHRLRVVFLTSIWCAIAFSTFTFAQESVSVEALAEQVALQQGNLNVVFILVCATLVVFMNAGFGMLEVGMCRQKNAVNILSKNIIVFGLALLTYWAVGFGFMFGQGTSIIGLSGFFISGDSATYGLDPFPTGLPVTIFFLFQAAFAATSATIVSGAVAERIRFDAFLIFSVVNIAFYCISGKWSWGGGWLADLGFADFAGSTVVHSVGGWSALVGAIVLGARYGKYEGRLVKPIPGHNLSLATLGCLILWIGWFGFNPGSELAANENIAYIAITTNLAGAAGGTVATFVSWFKNKKPDLGMVINGILAGLVGITASCNQVSFVSAIIIGCISGCLVVFAIDFFDALRIDDPVGAISVHLCNGVWGTLAVGIFGANAGIQQFWIQLVGVVAYGSFTVVTGYLCWLALKLTLGIRVHDYEEIEGLDIHEHGQIAYAGFSMVDEAPSSLIETKL</sequence>
<evidence type="ECO:0000256" key="5">
    <source>
        <dbReference type="ARBA" id="ARBA00022989"/>
    </source>
</evidence>
<evidence type="ECO:0000256" key="7">
    <source>
        <dbReference type="ARBA" id="ARBA00023177"/>
    </source>
</evidence>
<feature type="transmembrane region" description="Helical" evidence="8">
    <location>
        <begin position="121"/>
        <end position="154"/>
    </location>
</feature>
<feature type="domain" description="Ammonium transporter AmtB-like" evidence="10">
    <location>
        <begin position="84"/>
        <end position="470"/>
    </location>
</feature>
<feature type="transmembrane region" description="Helical" evidence="8">
    <location>
        <begin position="359"/>
        <end position="380"/>
    </location>
</feature>
<keyword evidence="12" id="KW-1185">Reference proteome</keyword>
<dbReference type="NCBIfam" id="TIGR00836">
    <property type="entry name" value="amt"/>
    <property type="match status" value="1"/>
</dbReference>
<proteinExistence type="inferred from homology"/>
<protein>
    <recommendedName>
        <fullName evidence="8">Ammonium transporter</fullName>
    </recommendedName>
</protein>
<accession>A0A928X2V7</accession>
<evidence type="ECO:0000256" key="1">
    <source>
        <dbReference type="ARBA" id="ARBA00004141"/>
    </source>
</evidence>
<dbReference type="GO" id="GO:0097272">
    <property type="term" value="P:ammonium homeostasis"/>
    <property type="evidence" value="ECO:0007669"/>
    <property type="project" value="TreeGrafter"/>
</dbReference>
<name>A0A928X2V7_LEPEC</name>
<feature type="transmembrane region" description="Helical" evidence="8">
    <location>
        <begin position="81"/>
        <end position="100"/>
    </location>
</feature>
<gene>
    <name evidence="11" type="ORF">IQ260_08910</name>
</gene>
<evidence type="ECO:0000313" key="11">
    <source>
        <dbReference type="EMBL" id="MBE9066771.1"/>
    </source>
</evidence>
<feature type="transmembrane region" description="Helical" evidence="8">
    <location>
        <begin position="41"/>
        <end position="61"/>
    </location>
</feature>
<feature type="region of interest" description="Disordered" evidence="9">
    <location>
        <begin position="1"/>
        <end position="20"/>
    </location>
</feature>
<organism evidence="11 12">
    <name type="scientific">Leptolyngbya cf. ectocarpi LEGE 11479</name>
    <dbReference type="NCBI Taxonomy" id="1828722"/>
    <lineage>
        <taxon>Bacteria</taxon>
        <taxon>Bacillati</taxon>
        <taxon>Cyanobacteriota</taxon>
        <taxon>Cyanophyceae</taxon>
        <taxon>Leptolyngbyales</taxon>
        <taxon>Leptolyngbyaceae</taxon>
        <taxon>Leptolyngbya group</taxon>
        <taxon>Leptolyngbya</taxon>
    </lineage>
</organism>
<comment type="caution">
    <text evidence="11">The sequence shown here is derived from an EMBL/GenBank/DDBJ whole genome shotgun (WGS) entry which is preliminary data.</text>
</comment>
<feature type="transmembrane region" description="Helical" evidence="8">
    <location>
        <begin position="202"/>
        <end position="220"/>
    </location>
</feature>
<dbReference type="PANTHER" id="PTHR11730:SF89">
    <property type="entry name" value="AMMONIUM TRANSPORTER SLL0108-RELATED"/>
    <property type="match status" value="1"/>
</dbReference>
<keyword evidence="6 8" id="KW-0472">Membrane</keyword>
<feature type="transmembrane region" description="Helical" evidence="8">
    <location>
        <begin position="305"/>
        <end position="329"/>
    </location>
</feature>
<comment type="similarity">
    <text evidence="2 8">Belongs to the ammonia transporter channel (TC 1.A.11.2) family.</text>
</comment>
<evidence type="ECO:0000256" key="8">
    <source>
        <dbReference type="RuleBase" id="RU362002"/>
    </source>
</evidence>
<evidence type="ECO:0000259" key="10">
    <source>
        <dbReference type="Pfam" id="PF00909"/>
    </source>
</evidence>
<keyword evidence="7 8" id="KW-0924">Ammonia transport</keyword>
<dbReference type="SUPFAM" id="SSF111352">
    <property type="entry name" value="Ammonium transporter"/>
    <property type="match status" value="1"/>
</dbReference>
<comment type="subcellular location">
    <subcellularLocation>
        <location evidence="8">Cell membrane</location>
        <topology evidence="8">Multi-pass membrane protein</topology>
    </subcellularLocation>
    <subcellularLocation>
        <location evidence="1">Membrane</location>
        <topology evidence="1">Multi-pass membrane protein</topology>
    </subcellularLocation>
</comment>
<feature type="compositionally biased region" description="Basic and acidic residues" evidence="9">
    <location>
        <begin position="1"/>
        <end position="14"/>
    </location>
</feature>
<dbReference type="RefSeq" id="WP_193992749.1">
    <property type="nucleotide sequence ID" value="NZ_JADEXP010000057.1"/>
</dbReference>
<feature type="transmembrane region" description="Helical" evidence="8">
    <location>
        <begin position="336"/>
        <end position="353"/>
    </location>
</feature>
<dbReference type="GO" id="GO:0005886">
    <property type="term" value="C:plasma membrane"/>
    <property type="evidence" value="ECO:0007669"/>
    <property type="project" value="UniProtKB-SubCell"/>
</dbReference>